<keyword evidence="2" id="KW-1185">Reference proteome</keyword>
<dbReference type="Gene3D" id="2.115.10.20">
    <property type="entry name" value="Glycosyl hydrolase domain, family 43"/>
    <property type="match status" value="1"/>
</dbReference>
<organism evidence="1 2">
    <name type="scientific">Compostibacter hankyongensis</name>
    <dbReference type="NCBI Taxonomy" id="1007089"/>
    <lineage>
        <taxon>Bacteria</taxon>
        <taxon>Pseudomonadati</taxon>
        <taxon>Bacteroidota</taxon>
        <taxon>Chitinophagia</taxon>
        <taxon>Chitinophagales</taxon>
        <taxon>Chitinophagaceae</taxon>
        <taxon>Compostibacter</taxon>
    </lineage>
</organism>
<sequence>MLIFSCKKDMQPRENNGPDNPPAVQDSVPVPEYARIPAVEQGWNIFTTTKANYRYGPSIIINDDGSIDAWFAAPGQEYTDGDSLFDATGAKSPVQIAPDGSVAQQFTVAADFYRLLVISPTWGGNMSNITLKLYRWQTDYATTVAGTVLAQQSFEHYGDNQRLDLTNSDGFPAGTYLWVMSDPNDPAVGKSGVWKYASTKTGSVIYQNGVEVEGSYQAYVQMTAHAKLYWDQIAYRRSVDGGHTWTADEMVLKPTAGSRDQLSVCDPGVAKWGGYYYLAYTSTDGPEGKHNNAFVCRSESPTGPWEKWNGSGWGGDPAPVVEYTGDTTKFGAGEPCFVVKDNTIYFYYTWNAGGSESRTTRVATADAADADWPAHLTSHGTAVNASQIPGSDHCDVKYREDLQVFQAIHTASRMTADSYLVLWESQDGIHFEQAGTLRDSTLQPFLHNCGWSGDAMGHIDPAKPQYLSYAYGQQWATWNTFWHQLNFDIP</sequence>
<evidence type="ECO:0000313" key="1">
    <source>
        <dbReference type="EMBL" id="GAA4310510.1"/>
    </source>
</evidence>
<protein>
    <recommendedName>
        <fullName evidence="3">DUF4185 domain-containing protein</fullName>
    </recommendedName>
</protein>
<dbReference type="Proteomes" id="UP001501207">
    <property type="component" value="Unassembled WGS sequence"/>
</dbReference>
<proteinExistence type="predicted"/>
<reference evidence="2" key="1">
    <citation type="journal article" date="2019" name="Int. J. Syst. Evol. Microbiol.">
        <title>The Global Catalogue of Microorganisms (GCM) 10K type strain sequencing project: providing services to taxonomists for standard genome sequencing and annotation.</title>
        <authorList>
            <consortium name="The Broad Institute Genomics Platform"/>
            <consortium name="The Broad Institute Genome Sequencing Center for Infectious Disease"/>
            <person name="Wu L."/>
            <person name="Ma J."/>
        </authorList>
    </citation>
    <scope>NUCLEOTIDE SEQUENCE [LARGE SCALE GENOMIC DNA]</scope>
    <source>
        <strain evidence="2">JCM 17664</strain>
    </source>
</reference>
<evidence type="ECO:0000313" key="2">
    <source>
        <dbReference type="Proteomes" id="UP001501207"/>
    </source>
</evidence>
<dbReference type="SUPFAM" id="SSF75005">
    <property type="entry name" value="Arabinanase/levansucrase/invertase"/>
    <property type="match status" value="1"/>
</dbReference>
<gene>
    <name evidence="1" type="ORF">GCM10023143_19020</name>
</gene>
<dbReference type="InterPro" id="IPR023296">
    <property type="entry name" value="Glyco_hydro_beta-prop_sf"/>
</dbReference>
<dbReference type="EMBL" id="BAABFN010000004">
    <property type="protein sequence ID" value="GAA4310510.1"/>
    <property type="molecule type" value="Genomic_DNA"/>
</dbReference>
<accession>A0ABP8FT76</accession>
<name>A0ABP8FT76_9BACT</name>
<evidence type="ECO:0008006" key="3">
    <source>
        <dbReference type="Google" id="ProtNLM"/>
    </source>
</evidence>
<comment type="caution">
    <text evidence="1">The sequence shown here is derived from an EMBL/GenBank/DDBJ whole genome shotgun (WGS) entry which is preliminary data.</text>
</comment>